<dbReference type="GO" id="GO:0016787">
    <property type="term" value="F:hydrolase activity"/>
    <property type="evidence" value="ECO:0007669"/>
    <property type="project" value="UniProtKB-KW"/>
</dbReference>
<dbReference type="Gene3D" id="3.20.20.80">
    <property type="entry name" value="Glycosidases"/>
    <property type="match status" value="1"/>
</dbReference>
<proteinExistence type="inferred from homology"/>
<dbReference type="InterPro" id="IPR002053">
    <property type="entry name" value="Glyco_hydro_25"/>
</dbReference>
<dbReference type="Pfam" id="PF01183">
    <property type="entry name" value="Glyco_hydro_25"/>
    <property type="match status" value="1"/>
</dbReference>
<dbReference type="PROSITE" id="PS51904">
    <property type="entry name" value="GLYCOSYL_HYDROL_F25_2"/>
    <property type="match status" value="1"/>
</dbReference>
<dbReference type="SUPFAM" id="SSF51445">
    <property type="entry name" value="(Trans)glycosidases"/>
    <property type="match status" value="1"/>
</dbReference>
<evidence type="ECO:0000256" key="1">
    <source>
        <dbReference type="ARBA" id="ARBA00010646"/>
    </source>
</evidence>
<dbReference type="EMBL" id="JAJMLW010000002">
    <property type="protein sequence ID" value="MCI2241838.1"/>
    <property type="molecule type" value="Genomic_DNA"/>
</dbReference>
<dbReference type="RefSeq" id="WP_242164473.1">
    <property type="nucleotide sequence ID" value="NZ_JAJMLW010000002.1"/>
</dbReference>
<sequence length="274" mass="29495">MGALLASRRARIAAVAVVIALMAWGVASAVGSCSSTAAAARPTSADFVSHQTPDWADLHEEDGRMVYTVDGHVASTAGIDVSEHQGEIDWHAVAGDGIEFAIIRLGWRGAAEGEVREDACYARNLAGAREAGLDVGVYFFSQAIDEEEARAEADFVIEHLKGRELDYPVVYDHEPVEGVEGRADDLSVEQMTANAKAFCDRIDEAGYPAMIYGNAAGLARYSLADLPGYGIWFAEYGATIPSRLGRFSIWQYTDEGEVAGIGRTVDLNIRFPES</sequence>
<dbReference type="CDD" id="cd06414">
    <property type="entry name" value="GH25_LytC-like"/>
    <property type="match status" value="1"/>
</dbReference>
<comment type="caution">
    <text evidence="2">The sequence shown here is derived from an EMBL/GenBank/DDBJ whole genome shotgun (WGS) entry which is preliminary data.</text>
</comment>
<name>A0ABS9WG50_9ACTN</name>
<protein>
    <submittedName>
        <fullName evidence="2">Glycoside hydrolase family 25 protein</fullName>
    </submittedName>
</protein>
<dbReference type="PANTHER" id="PTHR34135:SF2">
    <property type="entry name" value="LYSOZYME"/>
    <property type="match status" value="1"/>
</dbReference>
<dbReference type="Proteomes" id="UP001430755">
    <property type="component" value="Unassembled WGS sequence"/>
</dbReference>
<reference evidence="2" key="1">
    <citation type="submission" date="2021-11" db="EMBL/GenBank/DDBJ databases">
        <title>A Novel Adlercreutzia Species, isolated from a Allomyrina dichotoma larva feces.</title>
        <authorList>
            <person name="Suh M.K."/>
        </authorList>
    </citation>
    <scope>NUCLEOTIDE SEQUENCE</scope>
    <source>
        <strain evidence="2">JBNU-10</strain>
    </source>
</reference>
<dbReference type="InterPro" id="IPR017853">
    <property type="entry name" value="GH"/>
</dbReference>
<accession>A0ABS9WG50</accession>
<keyword evidence="2" id="KW-0378">Hydrolase</keyword>
<gene>
    <name evidence="2" type="ORF">LPT13_05655</name>
</gene>
<evidence type="ECO:0000313" key="2">
    <source>
        <dbReference type="EMBL" id="MCI2241838.1"/>
    </source>
</evidence>
<dbReference type="PANTHER" id="PTHR34135">
    <property type="entry name" value="LYSOZYME"/>
    <property type="match status" value="1"/>
</dbReference>
<organism evidence="2 3">
    <name type="scientific">Adlercreutzia faecimuris</name>
    <dbReference type="NCBI Taxonomy" id="2897341"/>
    <lineage>
        <taxon>Bacteria</taxon>
        <taxon>Bacillati</taxon>
        <taxon>Actinomycetota</taxon>
        <taxon>Coriobacteriia</taxon>
        <taxon>Eggerthellales</taxon>
        <taxon>Eggerthellaceae</taxon>
        <taxon>Adlercreutzia</taxon>
    </lineage>
</organism>
<keyword evidence="3" id="KW-1185">Reference proteome</keyword>
<comment type="similarity">
    <text evidence="1">Belongs to the glycosyl hydrolase 25 family.</text>
</comment>
<evidence type="ECO:0000313" key="3">
    <source>
        <dbReference type="Proteomes" id="UP001430755"/>
    </source>
</evidence>